<evidence type="ECO:0000256" key="3">
    <source>
        <dbReference type="ARBA" id="ARBA00012787"/>
    </source>
</evidence>
<comment type="catalytic activity">
    <reaction evidence="1">
        <text>uridine(55) in tRNA = pseudouridine(55) in tRNA</text>
        <dbReference type="Rhea" id="RHEA:42532"/>
        <dbReference type="Rhea" id="RHEA-COMP:10101"/>
        <dbReference type="Rhea" id="RHEA-COMP:10102"/>
        <dbReference type="ChEBI" id="CHEBI:65314"/>
        <dbReference type="ChEBI" id="CHEBI:65315"/>
        <dbReference type="EC" id="5.4.99.25"/>
    </reaction>
</comment>
<dbReference type="GO" id="GO:0003723">
    <property type="term" value="F:RNA binding"/>
    <property type="evidence" value="ECO:0007669"/>
    <property type="project" value="InterPro"/>
</dbReference>
<dbReference type="InterPro" id="IPR020103">
    <property type="entry name" value="PsdUridine_synth_cat_dom_sf"/>
</dbReference>
<dbReference type="InterPro" id="IPR014780">
    <property type="entry name" value="tRNA_psdUridine_synth_TruB"/>
</dbReference>
<dbReference type="AlphaFoldDB" id="A0A2M7W170"/>
<proteinExistence type="inferred from homology"/>
<evidence type="ECO:0000256" key="4">
    <source>
        <dbReference type="ARBA" id="ARBA00022694"/>
    </source>
</evidence>
<evidence type="ECO:0000313" key="8">
    <source>
        <dbReference type="Proteomes" id="UP000228952"/>
    </source>
</evidence>
<dbReference type="PANTHER" id="PTHR13767:SF2">
    <property type="entry name" value="PSEUDOURIDYLATE SYNTHASE TRUB1"/>
    <property type="match status" value="1"/>
</dbReference>
<dbReference type="GO" id="GO:1990481">
    <property type="term" value="P:mRNA pseudouridine synthesis"/>
    <property type="evidence" value="ECO:0007669"/>
    <property type="project" value="TreeGrafter"/>
</dbReference>
<protein>
    <recommendedName>
        <fullName evidence="3">tRNA pseudouridine(55) synthase</fullName>
        <ecNumber evidence="3">5.4.99.25</ecNumber>
    </recommendedName>
</protein>
<dbReference type="EMBL" id="PFQB01000107">
    <property type="protein sequence ID" value="PJA12616.1"/>
    <property type="molecule type" value="Genomic_DNA"/>
</dbReference>
<keyword evidence="4" id="KW-0819">tRNA processing</keyword>
<dbReference type="GO" id="GO:0006400">
    <property type="term" value="P:tRNA modification"/>
    <property type="evidence" value="ECO:0007669"/>
    <property type="project" value="TreeGrafter"/>
</dbReference>
<dbReference type="EC" id="5.4.99.25" evidence="3"/>
<dbReference type="PANTHER" id="PTHR13767">
    <property type="entry name" value="TRNA-PSEUDOURIDINE SYNTHASE"/>
    <property type="match status" value="1"/>
</dbReference>
<evidence type="ECO:0000313" key="7">
    <source>
        <dbReference type="EMBL" id="PJA12616.1"/>
    </source>
</evidence>
<dbReference type="Pfam" id="PF01509">
    <property type="entry name" value="TruB_N"/>
    <property type="match status" value="1"/>
</dbReference>
<evidence type="ECO:0000256" key="5">
    <source>
        <dbReference type="ARBA" id="ARBA00023235"/>
    </source>
</evidence>
<name>A0A2M7W170_9BACT</name>
<evidence type="ECO:0000256" key="1">
    <source>
        <dbReference type="ARBA" id="ARBA00000385"/>
    </source>
</evidence>
<dbReference type="Gene3D" id="3.30.2350.10">
    <property type="entry name" value="Pseudouridine synthase"/>
    <property type="match status" value="1"/>
</dbReference>
<keyword evidence="5" id="KW-0413">Isomerase</keyword>
<comment type="similarity">
    <text evidence="2">Belongs to the pseudouridine synthase TruB family. Type 1 subfamily.</text>
</comment>
<dbReference type="InterPro" id="IPR002501">
    <property type="entry name" value="PsdUridine_synth_N"/>
</dbReference>
<evidence type="ECO:0000256" key="2">
    <source>
        <dbReference type="ARBA" id="ARBA00005642"/>
    </source>
</evidence>
<gene>
    <name evidence="7" type="ORF">COX64_04275</name>
</gene>
<organism evidence="7 8">
    <name type="scientific">Candidatus Dojkabacteria bacterium CG_4_10_14_0_2_um_filter_Dojkabacteria_WS6_41_15</name>
    <dbReference type="NCBI Taxonomy" id="2014249"/>
    <lineage>
        <taxon>Bacteria</taxon>
        <taxon>Candidatus Dojkabacteria</taxon>
    </lineage>
</organism>
<dbReference type="SUPFAM" id="SSF55120">
    <property type="entry name" value="Pseudouridine synthase"/>
    <property type="match status" value="1"/>
</dbReference>
<accession>A0A2M7W170</accession>
<feature type="domain" description="Pseudouridine synthase II N-terminal" evidence="6">
    <location>
        <begin position="40"/>
        <end position="168"/>
    </location>
</feature>
<dbReference type="Proteomes" id="UP000228952">
    <property type="component" value="Unassembled WGS sequence"/>
</dbReference>
<dbReference type="GO" id="GO:0160148">
    <property type="term" value="F:tRNA pseudouridine(55) synthase activity"/>
    <property type="evidence" value="ECO:0007669"/>
    <property type="project" value="UniProtKB-EC"/>
</dbReference>
<evidence type="ECO:0000259" key="6">
    <source>
        <dbReference type="Pfam" id="PF01509"/>
    </source>
</evidence>
<comment type="caution">
    <text evidence="7">The sequence shown here is derived from an EMBL/GenBank/DDBJ whole genome shotgun (WGS) entry which is preliminary data.</text>
</comment>
<reference evidence="8" key="1">
    <citation type="submission" date="2017-09" db="EMBL/GenBank/DDBJ databases">
        <title>Depth-based differentiation of microbial function through sediment-hosted aquifers and enrichment of novel symbionts in the deep terrestrial subsurface.</title>
        <authorList>
            <person name="Probst A.J."/>
            <person name="Ladd B."/>
            <person name="Jarett J.K."/>
            <person name="Geller-Mcgrath D.E."/>
            <person name="Sieber C.M.K."/>
            <person name="Emerson J.B."/>
            <person name="Anantharaman K."/>
            <person name="Thomas B.C."/>
            <person name="Malmstrom R."/>
            <person name="Stieglmeier M."/>
            <person name="Klingl A."/>
            <person name="Woyke T."/>
            <person name="Ryan C.M."/>
            <person name="Banfield J.F."/>
        </authorList>
    </citation>
    <scope>NUCLEOTIDE SEQUENCE [LARGE SCALE GENOMIC DNA]</scope>
</reference>
<sequence>MVDGSQFHAWVQEKAIVDGLVQVYKPYGIPSTALVEMYKKITSKKVGHGGTLDPLAEGALLLGIGAGTKLLTKYLASEKRYRAEILIGASSFSGDLELPIELSPSQVNFPEGRVKEILIELSAGFTQELPAFNASKQNGKTAYSLIRDGKTAEKRFVETKLLEWKLIQNKVLSASNLVELLSLKRKKLKDSFERFVEIGSDVNYRAQKYEFLLTKWEQSLLASTQVVAEAKCTFLLTEIEVLVPKGTYIRSLAQDIATRLGAKGLLIGLCRI</sequence>